<feature type="compositionally biased region" description="Polar residues" evidence="1">
    <location>
        <begin position="313"/>
        <end position="324"/>
    </location>
</feature>
<dbReference type="SUPFAM" id="SSF56112">
    <property type="entry name" value="Protein kinase-like (PK-like)"/>
    <property type="match status" value="1"/>
</dbReference>
<sequence>MDNSLERRLSGYEPLWNEWYVDSFMWEDSLGTMFSLKDKNGRKSAVRVLTVDSTACGRPLSELTAAAIKRINARLPLAGEAFLVSARNFTVKNIENVGAPPVAADILVQTDDYRPLEIDGQMPYITARKLADNICRGIRTAHRNAFTFGDICPENLRVDSEGHFCLDAPCTYLPALADHTYAAPETFSDSYDHFKADIYSFGIMLYQLFNGGLLPLQKEGESQENAVKARLDGQPFDPPAGAPPDLGRFIMQCCMPHPESRYADMDEVYRVLSQLPVDSVPPQYEACYVPTEKRRKVEKRSSEVKENSDTMHIPQQASPGNTPISEEKESRGMRMYVLVLLYMLLGAVGVFLIYSIFFLK</sequence>
<dbReference type="PROSITE" id="PS50011">
    <property type="entry name" value="PROTEIN_KINASE_DOM"/>
    <property type="match status" value="1"/>
</dbReference>
<protein>
    <submittedName>
        <fullName evidence="4">Protein kinase domain-containing protein</fullName>
    </submittedName>
</protein>
<dbReference type="Proteomes" id="UP000182192">
    <property type="component" value="Unassembled WGS sequence"/>
</dbReference>
<keyword evidence="2" id="KW-0472">Membrane</keyword>
<dbReference type="PANTHER" id="PTHR24362">
    <property type="entry name" value="SERINE/THREONINE-PROTEIN KINASE NEK"/>
    <property type="match status" value="1"/>
</dbReference>
<proteinExistence type="predicted"/>
<evidence type="ECO:0000259" key="3">
    <source>
        <dbReference type="PROSITE" id="PS50011"/>
    </source>
</evidence>
<dbReference type="InterPro" id="IPR000719">
    <property type="entry name" value="Prot_kinase_dom"/>
</dbReference>
<dbReference type="RefSeq" id="WP_074962232.1">
    <property type="nucleotide sequence ID" value="NZ_FOKQ01000024.1"/>
</dbReference>
<feature type="region of interest" description="Disordered" evidence="1">
    <location>
        <begin position="297"/>
        <end position="327"/>
    </location>
</feature>
<evidence type="ECO:0000256" key="2">
    <source>
        <dbReference type="SAM" id="Phobius"/>
    </source>
</evidence>
<feature type="domain" description="Protein kinase" evidence="3">
    <location>
        <begin position="19"/>
        <end position="272"/>
    </location>
</feature>
<dbReference type="EMBL" id="FOKQ01000024">
    <property type="protein sequence ID" value="SFC88847.1"/>
    <property type="molecule type" value="Genomic_DNA"/>
</dbReference>
<organism evidence="4 5">
    <name type="scientific">Ruminococcus albus</name>
    <dbReference type="NCBI Taxonomy" id="1264"/>
    <lineage>
        <taxon>Bacteria</taxon>
        <taxon>Bacillati</taxon>
        <taxon>Bacillota</taxon>
        <taxon>Clostridia</taxon>
        <taxon>Eubacteriales</taxon>
        <taxon>Oscillospiraceae</taxon>
        <taxon>Ruminococcus</taxon>
    </lineage>
</organism>
<dbReference type="SMART" id="SM00220">
    <property type="entry name" value="S_TKc"/>
    <property type="match status" value="1"/>
</dbReference>
<dbReference type="PANTHER" id="PTHR24362:SF309">
    <property type="entry name" value="PROTEIN KINASE DOMAIN-CONTAINING PROTEIN"/>
    <property type="match status" value="1"/>
</dbReference>
<dbReference type="Gene3D" id="1.10.510.10">
    <property type="entry name" value="Transferase(Phosphotransferase) domain 1"/>
    <property type="match status" value="1"/>
</dbReference>
<dbReference type="Pfam" id="PF00069">
    <property type="entry name" value="Pkinase"/>
    <property type="match status" value="1"/>
</dbReference>
<keyword evidence="4" id="KW-0808">Transferase</keyword>
<dbReference type="GO" id="GO:0005524">
    <property type="term" value="F:ATP binding"/>
    <property type="evidence" value="ECO:0007669"/>
    <property type="project" value="InterPro"/>
</dbReference>
<evidence type="ECO:0000256" key="1">
    <source>
        <dbReference type="SAM" id="MobiDB-lite"/>
    </source>
</evidence>
<dbReference type="InterPro" id="IPR011009">
    <property type="entry name" value="Kinase-like_dom_sf"/>
</dbReference>
<evidence type="ECO:0000313" key="4">
    <source>
        <dbReference type="EMBL" id="SFC88847.1"/>
    </source>
</evidence>
<keyword evidence="2" id="KW-0812">Transmembrane</keyword>
<dbReference type="GO" id="GO:0004672">
    <property type="term" value="F:protein kinase activity"/>
    <property type="evidence" value="ECO:0007669"/>
    <property type="project" value="InterPro"/>
</dbReference>
<keyword evidence="2" id="KW-1133">Transmembrane helix</keyword>
<accession>A0A1I1MTS6</accession>
<feature type="transmembrane region" description="Helical" evidence="2">
    <location>
        <begin position="335"/>
        <end position="357"/>
    </location>
</feature>
<reference evidence="4 5" key="1">
    <citation type="submission" date="2016-10" db="EMBL/GenBank/DDBJ databases">
        <authorList>
            <person name="de Groot N.N."/>
        </authorList>
    </citation>
    <scope>NUCLEOTIDE SEQUENCE [LARGE SCALE GENOMIC DNA]</scope>
    <source>
        <strain evidence="4 5">AR67</strain>
    </source>
</reference>
<dbReference type="OrthoDB" id="1766482at2"/>
<keyword evidence="4" id="KW-0418">Kinase</keyword>
<feature type="compositionally biased region" description="Basic and acidic residues" evidence="1">
    <location>
        <begin position="299"/>
        <end position="309"/>
    </location>
</feature>
<evidence type="ECO:0000313" key="5">
    <source>
        <dbReference type="Proteomes" id="UP000182192"/>
    </source>
</evidence>
<gene>
    <name evidence="4" type="ORF">SAMN02910406_02586</name>
</gene>
<name>A0A1I1MTS6_RUMAL</name>
<dbReference type="AlphaFoldDB" id="A0A1I1MTS6"/>